<dbReference type="Proteomes" id="UP000217257">
    <property type="component" value="Chromosome"/>
</dbReference>
<proteinExistence type="predicted"/>
<feature type="transmembrane region" description="Helical" evidence="6">
    <location>
        <begin position="78"/>
        <end position="98"/>
    </location>
</feature>
<dbReference type="InterPro" id="IPR051258">
    <property type="entry name" value="Diverse_Substrate_Transporter"/>
</dbReference>
<feature type="transmembrane region" description="Helical" evidence="6">
    <location>
        <begin position="21"/>
        <end position="41"/>
    </location>
</feature>
<keyword evidence="5 6" id="KW-0472">Membrane</keyword>
<dbReference type="KEGG" id="cfus:CYFUS_008243"/>
<feature type="transmembrane region" description="Helical" evidence="6">
    <location>
        <begin position="154"/>
        <end position="174"/>
    </location>
</feature>
<feature type="transmembrane region" description="Helical" evidence="6">
    <location>
        <begin position="212"/>
        <end position="232"/>
    </location>
</feature>
<dbReference type="PANTHER" id="PTHR42920:SF5">
    <property type="entry name" value="EAMA DOMAIN-CONTAINING PROTEIN"/>
    <property type="match status" value="1"/>
</dbReference>
<protein>
    <recommendedName>
        <fullName evidence="7">EamA domain-containing protein</fullName>
    </recommendedName>
</protein>
<feature type="domain" description="EamA" evidence="7">
    <location>
        <begin position="23"/>
        <end position="145"/>
    </location>
</feature>
<dbReference type="SUPFAM" id="SSF103481">
    <property type="entry name" value="Multidrug resistance efflux transporter EmrE"/>
    <property type="match status" value="2"/>
</dbReference>
<evidence type="ECO:0000256" key="2">
    <source>
        <dbReference type="ARBA" id="ARBA00022475"/>
    </source>
</evidence>
<organism evidence="8 9">
    <name type="scientific">Cystobacter fuscus</name>
    <dbReference type="NCBI Taxonomy" id="43"/>
    <lineage>
        <taxon>Bacteria</taxon>
        <taxon>Pseudomonadati</taxon>
        <taxon>Myxococcota</taxon>
        <taxon>Myxococcia</taxon>
        <taxon>Myxococcales</taxon>
        <taxon>Cystobacterineae</taxon>
        <taxon>Archangiaceae</taxon>
        <taxon>Cystobacter</taxon>
    </lineage>
</organism>
<dbReference type="RefSeq" id="WP_198316320.1">
    <property type="nucleotide sequence ID" value="NZ_CP022098.1"/>
</dbReference>
<evidence type="ECO:0000256" key="6">
    <source>
        <dbReference type="SAM" id="Phobius"/>
    </source>
</evidence>
<comment type="subcellular location">
    <subcellularLocation>
        <location evidence="1">Cell membrane</location>
        <topology evidence="1">Multi-pass membrane protein</topology>
    </subcellularLocation>
</comment>
<evidence type="ECO:0000259" key="7">
    <source>
        <dbReference type="Pfam" id="PF00892"/>
    </source>
</evidence>
<feature type="domain" description="EamA" evidence="7">
    <location>
        <begin position="156"/>
        <end position="287"/>
    </location>
</feature>
<keyword evidence="2" id="KW-1003">Cell membrane</keyword>
<name>A0A250JFT0_9BACT</name>
<feature type="transmembrane region" description="Helical" evidence="6">
    <location>
        <begin position="104"/>
        <end position="123"/>
    </location>
</feature>
<dbReference type="AlphaFoldDB" id="A0A250JFT0"/>
<accession>A0A250JFT0</accession>
<dbReference type="GO" id="GO:0005886">
    <property type="term" value="C:plasma membrane"/>
    <property type="evidence" value="ECO:0007669"/>
    <property type="project" value="UniProtKB-SubCell"/>
</dbReference>
<dbReference type="InterPro" id="IPR037185">
    <property type="entry name" value="EmrE-like"/>
</dbReference>
<evidence type="ECO:0000256" key="1">
    <source>
        <dbReference type="ARBA" id="ARBA00004651"/>
    </source>
</evidence>
<evidence type="ECO:0000313" key="8">
    <source>
        <dbReference type="EMBL" id="ATB42764.1"/>
    </source>
</evidence>
<feature type="transmembrane region" description="Helical" evidence="6">
    <location>
        <begin position="186"/>
        <end position="206"/>
    </location>
</feature>
<feature type="transmembrane region" description="Helical" evidence="6">
    <location>
        <begin position="275"/>
        <end position="296"/>
    </location>
</feature>
<gene>
    <name evidence="8" type="ORF">CYFUS_008243</name>
</gene>
<feature type="transmembrane region" description="Helical" evidence="6">
    <location>
        <begin position="244"/>
        <end position="263"/>
    </location>
</feature>
<dbReference type="Pfam" id="PF00892">
    <property type="entry name" value="EamA"/>
    <property type="match status" value="2"/>
</dbReference>
<reference evidence="8 9" key="1">
    <citation type="submission" date="2017-06" db="EMBL/GenBank/DDBJ databases">
        <title>Sequencing and comparative analysis of myxobacterial genomes.</title>
        <authorList>
            <person name="Rupp O."/>
            <person name="Goesmann A."/>
            <person name="Sogaard-Andersen L."/>
        </authorList>
    </citation>
    <scope>NUCLEOTIDE SEQUENCE [LARGE SCALE GENOMIC DNA]</scope>
    <source>
        <strain evidence="8 9">DSM 52655</strain>
    </source>
</reference>
<keyword evidence="3 6" id="KW-0812">Transmembrane</keyword>
<dbReference type="InterPro" id="IPR000620">
    <property type="entry name" value="EamA_dom"/>
</dbReference>
<dbReference type="PANTHER" id="PTHR42920">
    <property type="entry name" value="OS03G0707200 PROTEIN-RELATED"/>
    <property type="match status" value="1"/>
</dbReference>
<keyword evidence="4 6" id="KW-1133">Transmembrane helix</keyword>
<feature type="transmembrane region" description="Helical" evidence="6">
    <location>
        <begin position="47"/>
        <end position="66"/>
    </location>
</feature>
<evidence type="ECO:0000256" key="3">
    <source>
        <dbReference type="ARBA" id="ARBA00022692"/>
    </source>
</evidence>
<evidence type="ECO:0000313" key="9">
    <source>
        <dbReference type="Proteomes" id="UP000217257"/>
    </source>
</evidence>
<sequence>MSTPLVTPGPRASLERLQVDGVLLLMNALWGVTFVMVKDALGHGDPFSFLGLRFCIGALTLSVIARRKMLERATLLRGGALGVLLFLCFALQTLGLVSTTPSRSAFITGTYVVLVPVLGWALFRRMPRASSWAGVAIATVGLYALTGANLREGLSPGDVLTLGGAAAYAFHILFTDRIAAKTDVVALVAVQLWVVALLSVLCLPFTGARVHWTPSFVGAALFCGVAASALALTLQVWAQARTTAVRVALFCCTEPVFAALSSVGIGHERLGPREWVGGGLIVLGVLVAEVSGVLWARFFPGRASAPTGG</sequence>
<feature type="transmembrane region" description="Helical" evidence="6">
    <location>
        <begin position="130"/>
        <end position="148"/>
    </location>
</feature>
<evidence type="ECO:0000256" key="4">
    <source>
        <dbReference type="ARBA" id="ARBA00022989"/>
    </source>
</evidence>
<evidence type="ECO:0000256" key="5">
    <source>
        <dbReference type="ARBA" id="ARBA00023136"/>
    </source>
</evidence>
<dbReference type="EMBL" id="CP022098">
    <property type="protein sequence ID" value="ATB42764.1"/>
    <property type="molecule type" value="Genomic_DNA"/>
</dbReference>